<organism evidence="7 8">
    <name type="scientific">Stomoxys calcitrans</name>
    <name type="common">Stable fly</name>
    <name type="synonym">Conops calcitrans</name>
    <dbReference type="NCBI Taxonomy" id="35570"/>
    <lineage>
        <taxon>Eukaryota</taxon>
        <taxon>Metazoa</taxon>
        <taxon>Ecdysozoa</taxon>
        <taxon>Arthropoda</taxon>
        <taxon>Hexapoda</taxon>
        <taxon>Insecta</taxon>
        <taxon>Pterygota</taxon>
        <taxon>Neoptera</taxon>
        <taxon>Endopterygota</taxon>
        <taxon>Diptera</taxon>
        <taxon>Brachycera</taxon>
        <taxon>Muscomorpha</taxon>
        <taxon>Muscoidea</taxon>
        <taxon>Muscidae</taxon>
        <taxon>Stomoxys</taxon>
    </lineage>
</organism>
<evidence type="ECO:0000256" key="6">
    <source>
        <dbReference type="RuleBase" id="RU363053"/>
    </source>
</evidence>
<keyword evidence="5 6" id="KW-0472">Membrane</keyword>
<dbReference type="PANTHER" id="PTHR11266">
    <property type="entry name" value="PEROXISOMAL MEMBRANE PROTEIN 2, PXMP2 MPV17"/>
    <property type="match status" value="1"/>
</dbReference>
<dbReference type="PANTHER" id="PTHR11266:SF75">
    <property type="entry name" value="IP10007P-RELATED"/>
    <property type="match status" value="1"/>
</dbReference>
<feature type="transmembrane region" description="Helical" evidence="6">
    <location>
        <begin position="95"/>
        <end position="116"/>
    </location>
</feature>
<evidence type="ECO:0008006" key="9">
    <source>
        <dbReference type="Google" id="ProtNLM"/>
    </source>
</evidence>
<dbReference type="VEuPathDB" id="VectorBase:SCAU010201"/>
<comment type="subcellular location">
    <subcellularLocation>
        <location evidence="1">Membrane</location>
        <topology evidence="1">Multi-pass membrane protein</topology>
    </subcellularLocation>
</comment>
<sequence>MMPLVSNIIRTQWKAFRTTHPLKRGSIAYALLWPTSSLVQQSLEGKNFRTYEYTNALRFGILGSLYVAPALYVWVRVSSAMWPQMSLRIGLLKAAVEQVSFAPFIYGSFFAGMTLLEGKPIRTAMEEVKNKFIPTYKVGLYFWPILQTINFSMVPERHRLVYLSLCSLMWTIFLAYMKKTSITEETPFRIEEKITWSRKPNLATL</sequence>
<protein>
    <recommendedName>
        <fullName evidence="9">Mpv17-like protein</fullName>
    </recommendedName>
</protein>
<dbReference type="STRING" id="35570.A0A1I8PQK7"/>
<evidence type="ECO:0000256" key="4">
    <source>
        <dbReference type="ARBA" id="ARBA00022989"/>
    </source>
</evidence>
<keyword evidence="3 6" id="KW-0812">Transmembrane</keyword>
<evidence type="ECO:0000256" key="1">
    <source>
        <dbReference type="ARBA" id="ARBA00004141"/>
    </source>
</evidence>
<keyword evidence="8" id="KW-1185">Reference proteome</keyword>
<dbReference type="OrthoDB" id="430207at2759"/>
<dbReference type="KEGG" id="scac:106095676"/>
<dbReference type="InterPro" id="IPR007248">
    <property type="entry name" value="Mpv17_PMP22"/>
</dbReference>
<comment type="similarity">
    <text evidence="2 6">Belongs to the peroxisomal membrane protein PXMP2/4 family.</text>
</comment>
<gene>
    <name evidence="7" type="primary">106095676</name>
</gene>
<accession>A0A1I8PQK7</accession>
<evidence type="ECO:0000256" key="3">
    <source>
        <dbReference type="ARBA" id="ARBA00022692"/>
    </source>
</evidence>
<feature type="transmembrane region" description="Helical" evidence="6">
    <location>
        <begin position="56"/>
        <end position="75"/>
    </location>
</feature>
<dbReference type="Proteomes" id="UP000095300">
    <property type="component" value="Unassembled WGS sequence"/>
</dbReference>
<reference evidence="7" key="1">
    <citation type="submission" date="2020-05" db="UniProtKB">
        <authorList>
            <consortium name="EnsemblMetazoa"/>
        </authorList>
    </citation>
    <scope>IDENTIFICATION</scope>
    <source>
        <strain evidence="7">USDA</strain>
    </source>
</reference>
<proteinExistence type="inferred from homology"/>
<dbReference type="AlphaFoldDB" id="A0A1I8PQK7"/>
<feature type="transmembrane region" description="Helical" evidence="6">
    <location>
        <begin position="160"/>
        <end position="177"/>
    </location>
</feature>
<name>A0A1I8PQK7_STOCA</name>
<keyword evidence="4 6" id="KW-1133">Transmembrane helix</keyword>
<dbReference type="Pfam" id="PF04117">
    <property type="entry name" value="Mpv17_PMP22"/>
    <property type="match status" value="1"/>
</dbReference>
<dbReference type="EnsemblMetazoa" id="SCAU010201-RA">
    <property type="protein sequence ID" value="SCAU010201-PA"/>
    <property type="gene ID" value="SCAU010201"/>
</dbReference>
<evidence type="ECO:0000313" key="8">
    <source>
        <dbReference type="Proteomes" id="UP000095300"/>
    </source>
</evidence>
<dbReference type="GO" id="GO:0016020">
    <property type="term" value="C:membrane"/>
    <property type="evidence" value="ECO:0007669"/>
    <property type="project" value="UniProtKB-SubCell"/>
</dbReference>
<evidence type="ECO:0000313" key="7">
    <source>
        <dbReference type="EnsemblMetazoa" id="SCAU010201-PA"/>
    </source>
</evidence>
<evidence type="ECO:0000256" key="2">
    <source>
        <dbReference type="ARBA" id="ARBA00006824"/>
    </source>
</evidence>
<dbReference type="GO" id="GO:0005739">
    <property type="term" value="C:mitochondrion"/>
    <property type="evidence" value="ECO:0007669"/>
    <property type="project" value="TreeGrafter"/>
</dbReference>
<evidence type="ECO:0000256" key="5">
    <source>
        <dbReference type="ARBA" id="ARBA00023136"/>
    </source>
</evidence>